<evidence type="ECO:0000313" key="2">
    <source>
        <dbReference type="Proteomes" id="UP000606499"/>
    </source>
</evidence>
<dbReference type="RefSeq" id="WP_186950526.1">
    <property type="nucleotide sequence ID" value="NZ_JACOPL010000036.1"/>
</dbReference>
<name>A0A923RX95_9FIRM</name>
<keyword evidence="2" id="KW-1185">Reference proteome</keyword>
<proteinExistence type="predicted"/>
<sequence length="137" mass="14081">MSCKPVCKLCPNLVISQAVTFTGGNLEINLPAGSYNNGEKYCIVVAQAIPDTATINAPVYMTIGTGTTLYPLTKRNCAQVTACGIRTRTRYSACVSTSATGGSFRMLGNPCCAPSNNLASIDGGAAPVPATRGAVSK</sequence>
<gene>
    <name evidence="1" type="ORF">H8S45_15470</name>
</gene>
<reference evidence="1" key="1">
    <citation type="submission" date="2020-08" db="EMBL/GenBank/DDBJ databases">
        <title>Genome public.</title>
        <authorList>
            <person name="Liu C."/>
            <person name="Sun Q."/>
        </authorList>
    </citation>
    <scope>NUCLEOTIDE SEQUENCE</scope>
    <source>
        <strain evidence="1">NSJ-28</strain>
    </source>
</reference>
<protein>
    <submittedName>
        <fullName evidence="1">Uncharacterized protein</fullName>
    </submittedName>
</protein>
<dbReference type="EMBL" id="JACOPL010000036">
    <property type="protein sequence ID" value="MBC5726838.1"/>
    <property type="molecule type" value="Genomic_DNA"/>
</dbReference>
<dbReference type="Proteomes" id="UP000606499">
    <property type="component" value="Unassembled WGS sequence"/>
</dbReference>
<accession>A0A923RX95</accession>
<dbReference type="AlphaFoldDB" id="A0A923RX95"/>
<organism evidence="1 2">
    <name type="scientific">Agathobaculum faecis</name>
    <dbReference type="NCBI Taxonomy" id="2763013"/>
    <lineage>
        <taxon>Bacteria</taxon>
        <taxon>Bacillati</taxon>
        <taxon>Bacillota</taxon>
        <taxon>Clostridia</taxon>
        <taxon>Eubacteriales</taxon>
        <taxon>Butyricicoccaceae</taxon>
        <taxon>Agathobaculum</taxon>
    </lineage>
</organism>
<evidence type="ECO:0000313" key="1">
    <source>
        <dbReference type="EMBL" id="MBC5726838.1"/>
    </source>
</evidence>
<comment type="caution">
    <text evidence="1">The sequence shown here is derived from an EMBL/GenBank/DDBJ whole genome shotgun (WGS) entry which is preliminary data.</text>
</comment>